<evidence type="ECO:0000259" key="1">
    <source>
        <dbReference type="PROSITE" id="PS50943"/>
    </source>
</evidence>
<dbReference type="AlphaFoldDB" id="A0A1S8T1A9"/>
<dbReference type="InterPro" id="IPR010982">
    <property type="entry name" value="Lambda_DNA-bd_dom_sf"/>
</dbReference>
<dbReference type="InterPro" id="IPR001387">
    <property type="entry name" value="Cro/C1-type_HTH"/>
</dbReference>
<dbReference type="Gene3D" id="1.10.260.40">
    <property type="entry name" value="lambda repressor-like DNA-binding domains"/>
    <property type="match status" value="1"/>
</dbReference>
<dbReference type="OrthoDB" id="1906417at2"/>
<dbReference type="PROSITE" id="PS50943">
    <property type="entry name" value="HTH_CROC1"/>
    <property type="match status" value="1"/>
</dbReference>
<organism evidence="2 3">
    <name type="scientific">Clostridium puniceum</name>
    <dbReference type="NCBI Taxonomy" id="29367"/>
    <lineage>
        <taxon>Bacteria</taxon>
        <taxon>Bacillati</taxon>
        <taxon>Bacillota</taxon>
        <taxon>Clostridia</taxon>
        <taxon>Eubacteriales</taxon>
        <taxon>Clostridiaceae</taxon>
        <taxon>Clostridium</taxon>
    </lineage>
</organism>
<keyword evidence="3" id="KW-1185">Reference proteome</keyword>
<feature type="domain" description="HTH cro/C1-type" evidence="1">
    <location>
        <begin position="6"/>
        <end position="60"/>
    </location>
</feature>
<dbReference type="CDD" id="cd00093">
    <property type="entry name" value="HTH_XRE"/>
    <property type="match status" value="1"/>
</dbReference>
<sequence>MFCERLINYRSSLKLLKREFAEKLGVSESYYNMIENGKRSPSSSFLHKLVALSEKPEEFWLYGVNQQEYITSRDDFKATKKATEQLIDLGLINDVDSLFKGTYKEGTLEELLIAALKNDIEYLIKKKTK</sequence>
<gene>
    <name evidence="2" type="ORF">CLPUN_49350</name>
</gene>
<evidence type="ECO:0000313" key="2">
    <source>
        <dbReference type="EMBL" id="OOM71468.1"/>
    </source>
</evidence>
<comment type="caution">
    <text evidence="2">The sequence shown here is derived from an EMBL/GenBank/DDBJ whole genome shotgun (WGS) entry which is preliminary data.</text>
</comment>
<proteinExistence type="predicted"/>
<dbReference type="SMART" id="SM00530">
    <property type="entry name" value="HTH_XRE"/>
    <property type="match status" value="1"/>
</dbReference>
<dbReference type="Pfam" id="PF01381">
    <property type="entry name" value="HTH_3"/>
    <property type="match status" value="1"/>
</dbReference>
<protein>
    <submittedName>
        <fullName evidence="2">Helix-turn-helix protein</fullName>
    </submittedName>
</protein>
<name>A0A1S8T1A9_9CLOT</name>
<dbReference type="Proteomes" id="UP000190890">
    <property type="component" value="Unassembled WGS sequence"/>
</dbReference>
<dbReference type="SUPFAM" id="SSF47413">
    <property type="entry name" value="lambda repressor-like DNA-binding domains"/>
    <property type="match status" value="1"/>
</dbReference>
<reference evidence="2 3" key="1">
    <citation type="submission" date="2016-05" db="EMBL/GenBank/DDBJ databases">
        <title>Microbial solvent formation.</title>
        <authorList>
            <person name="Poehlein A."/>
            <person name="Montoya Solano J.D."/>
            <person name="Flitsch S."/>
            <person name="Krabben P."/>
            <person name="Duerre P."/>
            <person name="Daniel R."/>
        </authorList>
    </citation>
    <scope>NUCLEOTIDE SEQUENCE [LARGE SCALE GENOMIC DNA]</scope>
    <source>
        <strain evidence="2 3">DSM 2619</strain>
    </source>
</reference>
<dbReference type="GO" id="GO:0003677">
    <property type="term" value="F:DNA binding"/>
    <property type="evidence" value="ECO:0007669"/>
    <property type="project" value="InterPro"/>
</dbReference>
<dbReference type="STRING" id="29367.CLPUN_49350"/>
<dbReference type="RefSeq" id="WP_077849831.1">
    <property type="nucleotide sequence ID" value="NZ_LZZM01000230.1"/>
</dbReference>
<evidence type="ECO:0000313" key="3">
    <source>
        <dbReference type="Proteomes" id="UP000190890"/>
    </source>
</evidence>
<accession>A0A1S8T1A9</accession>
<dbReference type="EMBL" id="LZZM01000230">
    <property type="protein sequence ID" value="OOM71468.1"/>
    <property type="molecule type" value="Genomic_DNA"/>
</dbReference>